<reference evidence="1 2" key="1">
    <citation type="journal article" date="2018" name="Nat. Biotechnol.">
        <title>A standardized bacterial taxonomy based on genome phylogeny substantially revises the tree of life.</title>
        <authorList>
            <person name="Parks D.H."/>
            <person name="Chuvochina M."/>
            <person name="Waite D.W."/>
            <person name="Rinke C."/>
            <person name="Skarshewski A."/>
            <person name="Chaumeil P.A."/>
            <person name="Hugenholtz P."/>
        </authorList>
    </citation>
    <scope>NUCLEOTIDE SEQUENCE [LARGE SCALE GENOMIC DNA]</scope>
    <source>
        <strain evidence="1">UBA9360</strain>
    </source>
</reference>
<sequence length="71" mass="8252">MTNQLWRTTLVHETSESEGFQKHVAGWQQESFLELSSPVRVKRARTYWRLFATELKSLTTVLSHKDMGSAK</sequence>
<comment type="caution">
    <text evidence="1">The sequence shown here is derived from an EMBL/GenBank/DDBJ whole genome shotgun (WGS) entry which is preliminary data.</text>
</comment>
<dbReference type="AlphaFoldDB" id="A0A348WR10"/>
<evidence type="ECO:0000313" key="2">
    <source>
        <dbReference type="Proteomes" id="UP000262878"/>
    </source>
</evidence>
<organism evidence="1 2">
    <name type="scientific">Idiomarina baltica</name>
    <dbReference type="NCBI Taxonomy" id="190892"/>
    <lineage>
        <taxon>Bacteria</taxon>
        <taxon>Pseudomonadati</taxon>
        <taxon>Pseudomonadota</taxon>
        <taxon>Gammaproteobacteria</taxon>
        <taxon>Alteromonadales</taxon>
        <taxon>Idiomarinaceae</taxon>
        <taxon>Idiomarina</taxon>
    </lineage>
</organism>
<name>A0A348WR10_9GAMM</name>
<proteinExistence type="predicted"/>
<dbReference type="Proteomes" id="UP000262878">
    <property type="component" value="Unassembled WGS sequence"/>
</dbReference>
<evidence type="ECO:0000313" key="1">
    <source>
        <dbReference type="EMBL" id="HAR56972.1"/>
    </source>
</evidence>
<accession>A0A348WR10</accession>
<protein>
    <submittedName>
        <fullName evidence="1">Uncharacterized protein</fullName>
    </submittedName>
</protein>
<dbReference type="EMBL" id="DMUP01000224">
    <property type="protein sequence ID" value="HAR56972.1"/>
    <property type="molecule type" value="Genomic_DNA"/>
</dbReference>
<gene>
    <name evidence="1" type="ORF">DCR58_09350</name>
</gene>